<protein>
    <submittedName>
        <fullName evidence="1">Uncharacterized protein</fullName>
    </submittedName>
</protein>
<organism evidence="1 2">
    <name type="scientific">Vibrio sinaloensis DSM 21326</name>
    <dbReference type="NCBI Taxonomy" id="945550"/>
    <lineage>
        <taxon>Bacteria</taxon>
        <taxon>Pseudomonadati</taxon>
        <taxon>Pseudomonadota</taxon>
        <taxon>Gammaproteobacteria</taxon>
        <taxon>Vibrionales</taxon>
        <taxon>Vibrionaceae</taxon>
        <taxon>Vibrio</taxon>
        <taxon>Vibrio oreintalis group</taxon>
    </lineage>
</organism>
<dbReference type="eggNOG" id="ENOG5031NP2">
    <property type="taxonomic scope" value="Bacteria"/>
</dbReference>
<dbReference type="GeneID" id="95569132"/>
<dbReference type="AlphaFoldDB" id="E8M6A8"/>
<gene>
    <name evidence="1" type="ORF">VISI1226_00795</name>
</gene>
<proteinExistence type="predicted"/>
<name>E8M6A8_PHOS4</name>
<reference evidence="1 2" key="1">
    <citation type="journal article" date="2012" name="Int. J. Syst. Evol. Microbiol.">
        <title>Vibrio caribbeanicus sp. nov., isolated from the marine sponge Scleritoderma cyanea.</title>
        <authorList>
            <person name="Hoffmann M."/>
            <person name="Monday S.R."/>
            <person name="Allard M.W."/>
            <person name="Strain E.A."/>
            <person name="Whittaker P."/>
            <person name="Naum M."/>
            <person name="McCarthy P.J."/>
            <person name="Lopez J.V."/>
            <person name="Fischer M."/>
            <person name="Brown E.W."/>
        </authorList>
    </citation>
    <scope>NUCLEOTIDE SEQUENCE [LARGE SCALE GENOMIC DNA]</scope>
    <source>
        <strain evidence="2">DSMZ 21326</strain>
    </source>
</reference>
<sequence length="81" mass="9460">MTKAVHPADEPIIKLLQQQGLIKSEVEARLKQDVYRLAPDEVNKIKNYAKHFGIDAKERLIDEILDLRRESLVVQLNRIQR</sequence>
<dbReference type="Proteomes" id="UP000006228">
    <property type="component" value="Unassembled WGS sequence"/>
</dbReference>
<evidence type="ECO:0000313" key="1">
    <source>
        <dbReference type="EMBL" id="EGA70558.1"/>
    </source>
</evidence>
<dbReference type="EMBL" id="AEVT01000058">
    <property type="protein sequence ID" value="EGA70558.1"/>
    <property type="molecule type" value="Genomic_DNA"/>
</dbReference>
<dbReference type="OrthoDB" id="5903399at2"/>
<accession>E8M6A8</accession>
<dbReference type="RefSeq" id="WP_008076557.1">
    <property type="nucleotide sequence ID" value="NZ_AEVT01000058.1"/>
</dbReference>
<evidence type="ECO:0000313" key="2">
    <source>
        <dbReference type="Proteomes" id="UP000006228"/>
    </source>
</evidence>
<comment type="caution">
    <text evidence="1">The sequence shown here is derived from an EMBL/GenBank/DDBJ whole genome shotgun (WGS) entry which is preliminary data.</text>
</comment>